<feature type="compositionally biased region" description="Basic and acidic residues" evidence="1">
    <location>
        <begin position="398"/>
        <end position="410"/>
    </location>
</feature>
<feature type="compositionally biased region" description="Polar residues" evidence="1">
    <location>
        <begin position="375"/>
        <end position="391"/>
    </location>
</feature>
<feature type="compositionally biased region" description="Basic and acidic residues" evidence="1">
    <location>
        <begin position="1013"/>
        <end position="1026"/>
    </location>
</feature>
<accession>A0A8J8SXR0</accession>
<gene>
    <name evidence="3" type="ORF">FGO68_gene562</name>
</gene>
<dbReference type="Gene3D" id="2.60.120.10">
    <property type="entry name" value="Jelly Rolls"/>
    <property type="match status" value="1"/>
</dbReference>
<evidence type="ECO:0000313" key="3">
    <source>
        <dbReference type="EMBL" id="TNV74196.1"/>
    </source>
</evidence>
<name>A0A8J8SXR0_HALGN</name>
<feature type="compositionally biased region" description="Acidic residues" evidence="1">
    <location>
        <begin position="985"/>
        <end position="998"/>
    </location>
</feature>
<feature type="region of interest" description="Disordered" evidence="1">
    <location>
        <begin position="468"/>
        <end position="533"/>
    </location>
</feature>
<feature type="domain" description="Cyclic nucleotide-binding" evidence="2">
    <location>
        <begin position="1"/>
        <end position="85"/>
    </location>
</feature>
<dbReference type="Proteomes" id="UP000785679">
    <property type="component" value="Unassembled WGS sequence"/>
</dbReference>
<feature type="compositionally biased region" description="Polar residues" evidence="1">
    <location>
        <begin position="477"/>
        <end position="501"/>
    </location>
</feature>
<sequence>MHYRLILENYEKGAKIFSRGHDCQNIFFIVQGEMELYIDQNNKEFELDTLTPGSIVGQYSVINESPYQYSGKAKTNLSILVLNREDIFHAAEDYIELTEQIEIATQHIIDFGTPWIDYKIAPSFGISKQSSFSKIDEMPGVGIRDVGSIFRNAVRRVTVLNRSKELKVFKLFELINWIKQEKKKQQQANAGGEMIGGGLNQSAPNVKIAGRKSSVQNLTNSNFVSKRHSIRAAIQPAPPRTKSSQQLKMSLDFNNNDSQPVSDNKREAWEHFNSQNSNTKFSFEFNKLNRRLDHITELLAGLTGDMSNVKVKLSISKATVSHDVRNLSTFGQAAHAVHSTKDLLKDKEPLISQQERRVSYQVQMSGIIEDEKENSSLNSSVSDTTPTTQNAVHHKNRKQSDQEKPVKHAEVQSQSDTQSKVPAGWSNSGVFGGIQGLGDVVKALQNSGTIANRVSALDIQMRKSVISQPRMSRMSELGQSLKTSPFNSRQSSMDVSPTGNASKQQSPQSPKQQQVPRSPVQAPPSPKIPPLQMGKLLSNQDVINQDQQHLKVQLGEVKAKQDQINEQETKMESVQKHPEVVHSDASLQQPHKQIAVTVLQSPQQTDFLPQNFIPNNLVANQEIQPQNQPLEASQAKMLPPQQKLIIEQNIQQPQLSKHINQHYIQQVMSLIQKKQAATQNQAVSSPIGQATNSQQPPQNQYLSKAVAQSIIRAASPSSSAGLIQQQQQIHQIEPSPQSQPYQYTQLNEEQSSSFATLQSATMQYLQRSGISGMLGGAGDGGSQVEEERDDGEESKHQGIFSGQQQYQGMTSGQQSKNKTNFFRLTNSRNQVQPAPNQQTVQELSKTALEVQNQRMTMSPRKNHQDLTKYQPNSFITPNQVHITLNSSQASSILTTVAQNLLGQRNHSPPPPVLSNNPQQVQIDIESNSAKSTYNQTALLRKSRDKQAKQPPGEMKPPASQLTFHNQMTPAFPKNSEKQMPPQSVDGDEEEEEYDEESMGELSGQGVDAMIEQEIERMIEDGRRTEDENYDQGANDATRSDI</sequence>
<dbReference type="InterPro" id="IPR000595">
    <property type="entry name" value="cNMP-bd_dom"/>
</dbReference>
<feature type="region of interest" description="Disordered" evidence="1">
    <location>
        <begin position="369"/>
        <end position="424"/>
    </location>
</feature>
<feature type="region of interest" description="Disordered" evidence="1">
    <location>
        <begin position="926"/>
        <end position="1041"/>
    </location>
</feature>
<feature type="compositionally biased region" description="Polar residues" evidence="1">
    <location>
        <begin position="959"/>
        <end position="968"/>
    </location>
</feature>
<dbReference type="InterPro" id="IPR014710">
    <property type="entry name" value="RmlC-like_jellyroll"/>
</dbReference>
<protein>
    <recommendedName>
        <fullName evidence="2">Cyclic nucleotide-binding domain-containing protein</fullName>
    </recommendedName>
</protein>
<dbReference type="PROSITE" id="PS50042">
    <property type="entry name" value="CNMP_BINDING_3"/>
    <property type="match status" value="1"/>
</dbReference>
<feature type="compositionally biased region" description="Low complexity" evidence="1">
    <location>
        <begin position="502"/>
        <end position="520"/>
    </location>
</feature>
<reference evidence="3" key="1">
    <citation type="submission" date="2019-06" db="EMBL/GenBank/DDBJ databases">
        <authorList>
            <person name="Zheng W."/>
        </authorList>
    </citation>
    <scope>NUCLEOTIDE SEQUENCE</scope>
    <source>
        <strain evidence="3">QDHG01</strain>
    </source>
</reference>
<feature type="region of interest" description="Disordered" evidence="1">
    <location>
        <begin position="771"/>
        <end position="799"/>
    </location>
</feature>
<evidence type="ECO:0000256" key="1">
    <source>
        <dbReference type="SAM" id="MobiDB-lite"/>
    </source>
</evidence>
<feature type="compositionally biased region" description="Polar residues" evidence="1">
    <location>
        <begin position="926"/>
        <end position="937"/>
    </location>
</feature>
<proteinExistence type="predicted"/>
<evidence type="ECO:0000259" key="2">
    <source>
        <dbReference type="PROSITE" id="PS50042"/>
    </source>
</evidence>
<dbReference type="AlphaFoldDB" id="A0A8J8SXR0"/>
<dbReference type="SUPFAM" id="SSF51206">
    <property type="entry name" value="cAMP-binding domain-like"/>
    <property type="match status" value="1"/>
</dbReference>
<feature type="compositionally biased region" description="Gly residues" evidence="1">
    <location>
        <begin position="772"/>
        <end position="781"/>
    </location>
</feature>
<feature type="compositionally biased region" description="Polar residues" evidence="1">
    <location>
        <begin position="411"/>
        <end position="424"/>
    </location>
</feature>
<comment type="caution">
    <text evidence="3">The sequence shown here is derived from an EMBL/GenBank/DDBJ whole genome shotgun (WGS) entry which is preliminary data.</text>
</comment>
<dbReference type="Pfam" id="PF00027">
    <property type="entry name" value="cNMP_binding"/>
    <property type="match status" value="1"/>
</dbReference>
<keyword evidence="4" id="KW-1185">Reference proteome</keyword>
<feature type="region of interest" description="Disordered" evidence="1">
    <location>
        <begin position="682"/>
        <end position="701"/>
    </location>
</feature>
<feature type="region of interest" description="Disordered" evidence="1">
    <location>
        <begin position="718"/>
        <end position="740"/>
    </location>
</feature>
<dbReference type="EMBL" id="RRYP01017306">
    <property type="protein sequence ID" value="TNV74196.1"/>
    <property type="molecule type" value="Genomic_DNA"/>
</dbReference>
<evidence type="ECO:0000313" key="4">
    <source>
        <dbReference type="Proteomes" id="UP000785679"/>
    </source>
</evidence>
<dbReference type="CDD" id="cd00038">
    <property type="entry name" value="CAP_ED"/>
    <property type="match status" value="1"/>
</dbReference>
<organism evidence="3 4">
    <name type="scientific">Halteria grandinella</name>
    <dbReference type="NCBI Taxonomy" id="5974"/>
    <lineage>
        <taxon>Eukaryota</taxon>
        <taxon>Sar</taxon>
        <taxon>Alveolata</taxon>
        <taxon>Ciliophora</taxon>
        <taxon>Intramacronucleata</taxon>
        <taxon>Spirotrichea</taxon>
        <taxon>Stichotrichia</taxon>
        <taxon>Sporadotrichida</taxon>
        <taxon>Halteriidae</taxon>
        <taxon>Halteria</taxon>
    </lineage>
</organism>
<dbReference type="InterPro" id="IPR018490">
    <property type="entry name" value="cNMP-bd_dom_sf"/>
</dbReference>